<keyword evidence="2" id="KW-0238">DNA-binding</keyword>
<dbReference type="Gene3D" id="1.10.10.10">
    <property type="entry name" value="Winged helix-like DNA-binding domain superfamily/Winged helix DNA-binding domain"/>
    <property type="match status" value="1"/>
</dbReference>
<dbReference type="GO" id="GO:0003677">
    <property type="term" value="F:DNA binding"/>
    <property type="evidence" value="ECO:0007669"/>
    <property type="project" value="UniProtKB-KW"/>
</dbReference>
<keyword evidence="1" id="KW-0805">Transcription regulation</keyword>
<name>A0A3E3K261_9FIRM</name>
<evidence type="ECO:0000313" key="5">
    <source>
        <dbReference type="EMBL" id="RGE87229.1"/>
    </source>
</evidence>
<accession>A0A3E3K261</accession>
<keyword evidence="3" id="KW-0804">Transcription</keyword>
<dbReference type="Pfam" id="PF12802">
    <property type="entry name" value="MarR_2"/>
    <property type="match status" value="1"/>
</dbReference>
<dbReference type="GO" id="GO:0003700">
    <property type="term" value="F:DNA-binding transcription factor activity"/>
    <property type="evidence" value="ECO:0007669"/>
    <property type="project" value="InterPro"/>
</dbReference>
<reference evidence="5 6" key="1">
    <citation type="submission" date="2018-08" db="EMBL/GenBank/DDBJ databases">
        <title>A genome reference for cultivated species of the human gut microbiota.</title>
        <authorList>
            <person name="Zou Y."/>
            <person name="Xue W."/>
            <person name="Luo G."/>
        </authorList>
    </citation>
    <scope>NUCLEOTIDE SEQUENCE [LARGE SCALE GENOMIC DNA]</scope>
    <source>
        <strain evidence="5 6">AF37-2AT</strain>
    </source>
</reference>
<evidence type="ECO:0000256" key="2">
    <source>
        <dbReference type="ARBA" id="ARBA00023125"/>
    </source>
</evidence>
<dbReference type="OrthoDB" id="384891at2"/>
<protein>
    <submittedName>
        <fullName evidence="5">MarR family transcriptional regulator</fullName>
    </submittedName>
</protein>
<dbReference type="InterPro" id="IPR036390">
    <property type="entry name" value="WH_DNA-bd_sf"/>
</dbReference>
<comment type="caution">
    <text evidence="5">The sequence shown here is derived from an EMBL/GenBank/DDBJ whole genome shotgun (WGS) entry which is preliminary data.</text>
</comment>
<proteinExistence type="predicted"/>
<dbReference type="PANTHER" id="PTHR42756:SF1">
    <property type="entry name" value="TRANSCRIPTIONAL REPRESSOR OF EMRAB OPERON"/>
    <property type="match status" value="1"/>
</dbReference>
<dbReference type="AlphaFoldDB" id="A0A3E3K261"/>
<dbReference type="InterPro" id="IPR000835">
    <property type="entry name" value="HTH_MarR-typ"/>
</dbReference>
<evidence type="ECO:0000259" key="4">
    <source>
        <dbReference type="PROSITE" id="PS50995"/>
    </source>
</evidence>
<dbReference type="SMART" id="SM00347">
    <property type="entry name" value="HTH_MARR"/>
    <property type="match status" value="1"/>
</dbReference>
<evidence type="ECO:0000313" key="6">
    <source>
        <dbReference type="Proteomes" id="UP000261080"/>
    </source>
</evidence>
<dbReference type="PANTHER" id="PTHR42756">
    <property type="entry name" value="TRANSCRIPTIONAL REGULATOR, MARR"/>
    <property type="match status" value="1"/>
</dbReference>
<dbReference type="Proteomes" id="UP000261080">
    <property type="component" value="Unassembled WGS sequence"/>
</dbReference>
<organism evidence="5 6">
    <name type="scientific">Sellimonas intestinalis</name>
    <dbReference type="NCBI Taxonomy" id="1653434"/>
    <lineage>
        <taxon>Bacteria</taxon>
        <taxon>Bacillati</taxon>
        <taxon>Bacillota</taxon>
        <taxon>Clostridia</taxon>
        <taxon>Lachnospirales</taxon>
        <taxon>Lachnospiraceae</taxon>
        <taxon>Sellimonas</taxon>
    </lineage>
</organism>
<dbReference type="EMBL" id="QVLX01000004">
    <property type="protein sequence ID" value="RGE87229.1"/>
    <property type="molecule type" value="Genomic_DNA"/>
</dbReference>
<gene>
    <name evidence="5" type="ORF">DW016_09270</name>
</gene>
<dbReference type="SUPFAM" id="SSF46785">
    <property type="entry name" value="Winged helix' DNA-binding domain"/>
    <property type="match status" value="1"/>
</dbReference>
<evidence type="ECO:0000256" key="3">
    <source>
        <dbReference type="ARBA" id="ARBA00023163"/>
    </source>
</evidence>
<dbReference type="PROSITE" id="PS50995">
    <property type="entry name" value="HTH_MARR_2"/>
    <property type="match status" value="1"/>
</dbReference>
<dbReference type="InterPro" id="IPR036388">
    <property type="entry name" value="WH-like_DNA-bd_sf"/>
</dbReference>
<feature type="domain" description="HTH marR-type" evidence="4">
    <location>
        <begin position="11"/>
        <end position="146"/>
    </location>
</feature>
<keyword evidence="6" id="KW-1185">Reference proteome</keyword>
<evidence type="ECO:0000256" key="1">
    <source>
        <dbReference type="ARBA" id="ARBA00023015"/>
    </source>
</evidence>
<sequence>MMDKEFKEERENHVGRMIHMLSHQLKRRGAVPEMETGLTPMQKHILTFILFETMERDLYQRDIEEEFRIRRSTASGILKLMEKNGFIYRKSVARDARLKQIVPTEKAEKFRMDILMNIKETERRLTEGIPKPDLEVCLKVLRHMLLNLSGEGQIK</sequence>